<evidence type="ECO:0000313" key="2">
    <source>
        <dbReference type="Proteomes" id="UP000654075"/>
    </source>
</evidence>
<dbReference type="InterPro" id="IPR023393">
    <property type="entry name" value="START-like_dom_sf"/>
</dbReference>
<comment type="caution">
    <text evidence="1">The sequence shown here is derived from an EMBL/GenBank/DDBJ whole genome shotgun (WGS) entry which is preliminary data.</text>
</comment>
<reference evidence="1" key="1">
    <citation type="submission" date="2021-02" db="EMBL/GenBank/DDBJ databases">
        <authorList>
            <person name="Dougan E. K."/>
            <person name="Rhodes N."/>
            <person name="Thang M."/>
            <person name="Chan C."/>
        </authorList>
    </citation>
    <scope>NUCLEOTIDE SEQUENCE</scope>
</reference>
<organism evidence="1 2">
    <name type="scientific">Polarella glacialis</name>
    <name type="common">Dinoflagellate</name>
    <dbReference type="NCBI Taxonomy" id="89957"/>
    <lineage>
        <taxon>Eukaryota</taxon>
        <taxon>Sar</taxon>
        <taxon>Alveolata</taxon>
        <taxon>Dinophyceae</taxon>
        <taxon>Suessiales</taxon>
        <taxon>Suessiaceae</taxon>
        <taxon>Polarella</taxon>
    </lineage>
</organism>
<protein>
    <recommendedName>
        <fullName evidence="3">START domain-containing protein</fullName>
    </recommendedName>
</protein>
<keyword evidence="2" id="KW-1185">Reference proteome</keyword>
<accession>A0A813F010</accession>
<dbReference type="OrthoDB" id="425121at2759"/>
<dbReference type="EMBL" id="CAJNNV010019245">
    <property type="protein sequence ID" value="CAE8606454.1"/>
    <property type="molecule type" value="Genomic_DNA"/>
</dbReference>
<name>A0A813F010_POLGL</name>
<dbReference type="AlphaFoldDB" id="A0A813F010"/>
<proteinExistence type="predicted"/>
<dbReference type="Gene3D" id="3.30.530.20">
    <property type="match status" value="1"/>
</dbReference>
<dbReference type="Proteomes" id="UP000654075">
    <property type="component" value="Unassembled WGS sequence"/>
</dbReference>
<gene>
    <name evidence="1" type="ORF">PGLA1383_LOCUS24437</name>
</gene>
<dbReference type="SUPFAM" id="SSF55961">
    <property type="entry name" value="Bet v1-like"/>
    <property type="match status" value="1"/>
</dbReference>
<evidence type="ECO:0000313" key="1">
    <source>
        <dbReference type="EMBL" id="CAE8606454.1"/>
    </source>
</evidence>
<sequence length="230" mass="25989">MGSCCARPRTCIVVSPPLEDRDEWEEFQRLLKEDLNDPATDWKIKKDWAANYKNDYKIRISLKPDTTTGNPNHILRADVKFRGVTAQDHLDCLVTPDNLPGLQELKTVETLPDGYIKYCRVKAPCLDARDHCWKYTIDHREDGSIFCCLRTATHPKCPLKAGVVRAYYYNATLITMSADEPGVMCFTEFIQQDLKGGLPVCLMNAALPAGTVAANDNEMKTFKKKGLFKP</sequence>
<evidence type="ECO:0008006" key="3">
    <source>
        <dbReference type="Google" id="ProtNLM"/>
    </source>
</evidence>